<sequence length="102" mass="11732">MILITRYAKWTLAMTVKADLTFQWENKRDRENVLVKSHSDRSSVIIDYLVQASGTQIHANRRFTFSKLLSDIPQVSRSVLFKMCLGTFNVRNCGAVDGFLNF</sequence>
<dbReference type="AlphaFoldDB" id="A0A4Y2FJ55"/>
<name>A0A4Y2FJ55_ARAVE</name>
<reference evidence="1 2" key="1">
    <citation type="journal article" date="2019" name="Sci. Rep.">
        <title>Orb-weaving spider Araneus ventricosus genome elucidates the spidroin gene catalogue.</title>
        <authorList>
            <person name="Kono N."/>
            <person name="Nakamura H."/>
            <person name="Ohtoshi R."/>
            <person name="Moran D.A.P."/>
            <person name="Shinohara A."/>
            <person name="Yoshida Y."/>
            <person name="Fujiwara M."/>
            <person name="Mori M."/>
            <person name="Tomita M."/>
            <person name="Arakawa K."/>
        </authorList>
    </citation>
    <scope>NUCLEOTIDE SEQUENCE [LARGE SCALE GENOMIC DNA]</scope>
</reference>
<organism evidence="1 2">
    <name type="scientific">Araneus ventricosus</name>
    <name type="common">Orbweaver spider</name>
    <name type="synonym">Epeira ventricosa</name>
    <dbReference type="NCBI Taxonomy" id="182803"/>
    <lineage>
        <taxon>Eukaryota</taxon>
        <taxon>Metazoa</taxon>
        <taxon>Ecdysozoa</taxon>
        <taxon>Arthropoda</taxon>
        <taxon>Chelicerata</taxon>
        <taxon>Arachnida</taxon>
        <taxon>Araneae</taxon>
        <taxon>Araneomorphae</taxon>
        <taxon>Entelegynae</taxon>
        <taxon>Araneoidea</taxon>
        <taxon>Araneidae</taxon>
        <taxon>Araneus</taxon>
    </lineage>
</organism>
<gene>
    <name evidence="1" type="ORF">AVEN_215742_1</name>
</gene>
<keyword evidence="2" id="KW-1185">Reference proteome</keyword>
<protein>
    <submittedName>
        <fullName evidence="1">Uncharacterized protein</fullName>
    </submittedName>
</protein>
<evidence type="ECO:0000313" key="2">
    <source>
        <dbReference type="Proteomes" id="UP000499080"/>
    </source>
</evidence>
<evidence type="ECO:0000313" key="1">
    <source>
        <dbReference type="EMBL" id="GBM41580.1"/>
    </source>
</evidence>
<accession>A0A4Y2FJ55</accession>
<proteinExistence type="predicted"/>
<comment type="caution">
    <text evidence="1">The sequence shown here is derived from an EMBL/GenBank/DDBJ whole genome shotgun (WGS) entry which is preliminary data.</text>
</comment>
<dbReference type="Proteomes" id="UP000499080">
    <property type="component" value="Unassembled WGS sequence"/>
</dbReference>
<dbReference type="EMBL" id="BGPR01000967">
    <property type="protein sequence ID" value="GBM41580.1"/>
    <property type="molecule type" value="Genomic_DNA"/>
</dbReference>